<protein>
    <submittedName>
        <fullName evidence="2">Predicted protein</fullName>
    </submittedName>
</protein>
<reference evidence="2" key="1">
    <citation type="journal article" date="2008" name="Science">
        <title>The Physcomitrella genome reveals evolutionary insights into the conquest of land by plants.</title>
        <authorList>
            <person name="Rensing S."/>
            <person name="Lang D."/>
            <person name="Zimmer A."/>
            <person name="Terry A."/>
            <person name="Salamov A."/>
            <person name="Shapiro H."/>
            <person name="Nishiyama T."/>
            <person name="Perroud P.-F."/>
            <person name="Lindquist E."/>
            <person name="Kamisugi Y."/>
            <person name="Tanahashi T."/>
            <person name="Sakakibara K."/>
            <person name="Fujita T."/>
            <person name="Oishi K."/>
            <person name="Shin-I T."/>
            <person name="Kuroki Y."/>
            <person name="Toyoda A."/>
            <person name="Suzuki Y."/>
            <person name="Hashimoto A."/>
            <person name="Yamaguchi K."/>
            <person name="Sugano A."/>
            <person name="Kohara Y."/>
            <person name="Fujiyama A."/>
            <person name="Anterola A."/>
            <person name="Aoki S."/>
            <person name="Ashton N."/>
            <person name="Barbazuk W.B."/>
            <person name="Barker E."/>
            <person name="Bennetzen J."/>
            <person name="Bezanilla M."/>
            <person name="Blankenship R."/>
            <person name="Cho S.H."/>
            <person name="Dutcher S."/>
            <person name="Estelle M."/>
            <person name="Fawcett J.A."/>
            <person name="Gundlach H."/>
            <person name="Hanada K."/>
            <person name="Heyl A."/>
            <person name="Hicks K.A."/>
            <person name="Hugh J."/>
            <person name="Lohr M."/>
            <person name="Mayer K."/>
            <person name="Melkozernov A."/>
            <person name="Murata T."/>
            <person name="Nelson D."/>
            <person name="Pils B."/>
            <person name="Prigge M."/>
            <person name="Reiss B."/>
            <person name="Renner T."/>
            <person name="Rombauts S."/>
            <person name="Rushton P."/>
            <person name="Sanderfoot A."/>
            <person name="Schween G."/>
            <person name="Shiu S.-H."/>
            <person name="Stueber K."/>
            <person name="Theodoulou F.L."/>
            <person name="Tu H."/>
            <person name="Van de Peer Y."/>
            <person name="Verrier P.J."/>
            <person name="Waters E."/>
            <person name="Wood A."/>
            <person name="Yang L."/>
            <person name="Cove D."/>
            <person name="Cuming A."/>
            <person name="Hasebe M."/>
            <person name="Lucas S."/>
            <person name="Mishler D.B."/>
            <person name="Reski R."/>
            <person name="Grigoriev I."/>
            <person name="Quatrano R.S."/>
            <person name="Boore J.L."/>
        </authorList>
    </citation>
    <scope>NUCLEOTIDE SEQUENCE [LARGE SCALE GENOMIC DNA]</scope>
</reference>
<dbReference type="PANTHER" id="PTHR30576:SF10">
    <property type="entry name" value="SLL5057 PROTEIN"/>
    <property type="match status" value="1"/>
</dbReference>
<sequence length="370" mass="42561">MFKMKKDPRITRVGAVIRKTSIDELPQLWNVVRGDMSLVGPRPALPREVAEYSSYDKLRLRVIPGCTGLWQVSGRNELSFSEMVELDLRLKTITDYYEFRDADVVFIDQPNFVGIEKKLEGKVKIYRATDLYSQMSEDDSITIAESQVLSRMHGLIGTSMPVLEHLQSLSLNLPGLLMENGVEYSHFNVQSEEPEDMKAIPHPRAIYIGAMDKRLDVDSLIRLASAKPDLSIILIGRDHLNFAERVSNIKNIYFLGQRSYQHIPYYLNACEIGLLPLSSHESNHGRSPMKLYEYGAAGLAVVSKKSAEIERRKEEFIFLYDNDTEFIRKISEALVYQKKHRKIIKTMVSKHSWEYKTEELMQFVEQISYG</sequence>
<dbReference type="eggNOG" id="ENOG502S9GW">
    <property type="taxonomic scope" value="Eukaryota"/>
</dbReference>
<dbReference type="InterPro" id="IPR003362">
    <property type="entry name" value="Bact_transf"/>
</dbReference>
<name>A9U6I4_PHYPA</name>
<accession>A9U6I4</accession>
<dbReference type="AlphaFoldDB" id="A9U6I4"/>
<dbReference type="PANTHER" id="PTHR30576">
    <property type="entry name" value="COLANIC BIOSYNTHESIS UDP-GLUCOSE LIPID CARRIER TRANSFERASE"/>
    <property type="match status" value="1"/>
</dbReference>
<dbReference type="Pfam" id="PF02397">
    <property type="entry name" value="Bac_transf"/>
    <property type="match status" value="1"/>
</dbReference>
<evidence type="ECO:0000259" key="1">
    <source>
        <dbReference type="Pfam" id="PF02397"/>
    </source>
</evidence>
<dbReference type="Pfam" id="PF13692">
    <property type="entry name" value="Glyco_trans_1_4"/>
    <property type="match status" value="1"/>
</dbReference>
<proteinExistence type="predicted"/>
<dbReference type="HOGENOM" id="CLU_748847_0_0_1"/>
<gene>
    <name evidence="2" type="ORF">PHYPADRAFT_103261</name>
</gene>
<dbReference type="Gene3D" id="3.40.50.2000">
    <property type="entry name" value="Glycogen Phosphorylase B"/>
    <property type="match status" value="1"/>
</dbReference>
<evidence type="ECO:0000313" key="2">
    <source>
        <dbReference type="EMBL" id="EDQ48720.1"/>
    </source>
</evidence>
<dbReference type="SUPFAM" id="SSF53756">
    <property type="entry name" value="UDP-Glycosyltransferase/glycogen phosphorylase"/>
    <property type="match status" value="1"/>
</dbReference>
<dbReference type="EMBL" id="DS546021">
    <property type="protein sequence ID" value="EDQ48720.1"/>
    <property type="molecule type" value="Genomic_DNA"/>
</dbReference>
<organism>
    <name type="scientific">Physcomitrium patens</name>
    <name type="common">Spreading-leaved earth moss</name>
    <name type="synonym">Physcomitrella patens</name>
    <dbReference type="NCBI Taxonomy" id="3218"/>
    <lineage>
        <taxon>Eukaryota</taxon>
        <taxon>Viridiplantae</taxon>
        <taxon>Streptophyta</taxon>
        <taxon>Embryophyta</taxon>
        <taxon>Bryophyta</taxon>
        <taxon>Bryophytina</taxon>
        <taxon>Bryopsida</taxon>
        <taxon>Funariidae</taxon>
        <taxon>Funariales</taxon>
        <taxon>Funariaceae</taxon>
        <taxon>Physcomitrium</taxon>
    </lineage>
</organism>
<feature type="domain" description="Bacterial sugar transferase" evidence="1">
    <location>
        <begin position="2"/>
        <end position="89"/>
    </location>
</feature>